<proteinExistence type="predicted"/>
<feature type="chain" id="PRO_5045560419" evidence="1">
    <location>
        <begin position="21"/>
        <end position="235"/>
    </location>
</feature>
<keyword evidence="3" id="KW-1185">Reference proteome</keyword>
<accession>A0ABS2SUL0</accession>
<protein>
    <submittedName>
        <fullName evidence="2">Spore coat-associated protein N</fullName>
    </submittedName>
</protein>
<organism evidence="2 3">
    <name type="scientific">Shouchella xiaoxiensis</name>
    <dbReference type="NCBI Taxonomy" id="766895"/>
    <lineage>
        <taxon>Bacteria</taxon>
        <taxon>Bacillati</taxon>
        <taxon>Bacillota</taxon>
        <taxon>Bacilli</taxon>
        <taxon>Bacillales</taxon>
        <taxon>Bacillaceae</taxon>
        <taxon>Shouchella</taxon>
    </lineage>
</organism>
<sequence length="235" mass="25404">MKTKSFKVAMVGTAFAGALALTISSTGSFSWFTGETSASGEIRNGTLEINNGNEMNGSIVEATSFAPSQLIFGDWLSVENTGTLDTHLKATYSHSVDLEVPIDSYKVGYIAIKYSVAPGRDVYEDAQYKLDQLFNGVTNEIQTFSAAAEETDGVEIVAMLIDEEDYAENAGEFILGDGALTGVDNAFWELDEGQYIDINFGVKLDENAGNEYQGAVYQAQLEVLAKQTDDGAQYE</sequence>
<evidence type="ECO:0000313" key="2">
    <source>
        <dbReference type="EMBL" id="MBM7838691.1"/>
    </source>
</evidence>
<evidence type="ECO:0000313" key="3">
    <source>
        <dbReference type="Proteomes" id="UP001179280"/>
    </source>
</evidence>
<reference evidence="2" key="1">
    <citation type="submission" date="2021-01" db="EMBL/GenBank/DDBJ databases">
        <title>Genomic Encyclopedia of Type Strains, Phase IV (KMG-IV): sequencing the most valuable type-strain genomes for metagenomic binning, comparative biology and taxonomic classification.</title>
        <authorList>
            <person name="Goeker M."/>
        </authorList>
    </citation>
    <scope>NUCLEOTIDE SEQUENCE</scope>
    <source>
        <strain evidence="2">DSM 21943</strain>
    </source>
</reference>
<dbReference type="RefSeq" id="WP_204465919.1">
    <property type="nucleotide sequence ID" value="NZ_JAFBCV010000005.1"/>
</dbReference>
<keyword evidence="1" id="KW-0732">Signal</keyword>
<comment type="caution">
    <text evidence="2">The sequence shown here is derived from an EMBL/GenBank/DDBJ whole genome shotgun (WGS) entry which is preliminary data.</text>
</comment>
<name>A0ABS2SUL0_9BACI</name>
<dbReference type="EMBL" id="JAFBCV010000005">
    <property type="protein sequence ID" value="MBM7838691.1"/>
    <property type="molecule type" value="Genomic_DNA"/>
</dbReference>
<evidence type="ECO:0000256" key="1">
    <source>
        <dbReference type="SAM" id="SignalP"/>
    </source>
</evidence>
<gene>
    <name evidence="2" type="ORF">JOC54_001950</name>
</gene>
<feature type="signal peptide" evidence="1">
    <location>
        <begin position="1"/>
        <end position="20"/>
    </location>
</feature>
<dbReference type="Proteomes" id="UP001179280">
    <property type="component" value="Unassembled WGS sequence"/>
</dbReference>